<organism evidence="1 2">
    <name type="scientific">Neophaeococcomyces mojaviensis</name>
    <dbReference type="NCBI Taxonomy" id="3383035"/>
    <lineage>
        <taxon>Eukaryota</taxon>
        <taxon>Fungi</taxon>
        <taxon>Dikarya</taxon>
        <taxon>Ascomycota</taxon>
        <taxon>Pezizomycotina</taxon>
        <taxon>Eurotiomycetes</taxon>
        <taxon>Chaetothyriomycetidae</taxon>
        <taxon>Chaetothyriales</taxon>
        <taxon>Chaetothyriales incertae sedis</taxon>
        <taxon>Neophaeococcomyces</taxon>
    </lineage>
</organism>
<evidence type="ECO:0000313" key="1">
    <source>
        <dbReference type="EMBL" id="KAJ9654688.1"/>
    </source>
</evidence>
<sequence length="103" mass="11236">MLSPSQEQVVKIQIENCPNAIKVRRDALASSKDITNLGTGGDFAMNGSNNELLKLSDDDDDPIHYVELVIGDVQTGTYDFHLNFNGHVDYAAILGGDGYVHSR</sequence>
<keyword evidence="2" id="KW-1185">Reference proteome</keyword>
<proteinExistence type="predicted"/>
<dbReference type="Proteomes" id="UP001172386">
    <property type="component" value="Unassembled WGS sequence"/>
</dbReference>
<reference evidence="1" key="1">
    <citation type="submission" date="2022-10" db="EMBL/GenBank/DDBJ databases">
        <title>Culturing micro-colonial fungi from biological soil crusts in the Mojave desert and describing Neophaeococcomyces mojavensis, and introducing the new genera and species Taxawa tesnikishii.</title>
        <authorList>
            <person name="Kurbessoian T."/>
            <person name="Stajich J.E."/>
        </authorList>
    </citation>
    <scope>NUCLEOTIDE SEQUENCE</scope>
    <source>
        <strain evidence="1">JES_112</strain>
    </source>
</reference>
<evidence type="ECO:0000313" key="2">
    <source>
        <dbReference type="Proteomes" id="UP001172386"/>
    </source>
</evidence>
<accession>A0ACC3A3A3</accession>
<name>A0ACC3A3A3_9EURO</name>
<gene>
    <name evidence="1" type="ORF">H2198_006278</name>
</gene>
<comment type="caution">
    <text evidence="1">The sequence shown here is derived from an EMBL/GenBank/DDBJ whole genome shotgun (WGS) entry which is preliminary data.</text>
</comment>
<dbReference type="EMBL" id="JAPDRQ010000114">
    <property type="protein sequence ID" value="KAJ9654688.1"/>
    <property type="molecule type" value="Genomic_DNA"/>
</dbReference>
<protein>
    <submittedName>
        <fullName evidence="1">Uncharacterized protein</fullName>
    </submittedName>
</protein>